<accession>A0A8H6JHP3</accession>
<keyword evidence="3" id="KW-1185">Reference proteome</keyword>
<feature type="compositionally biased region" description="Polar residues" evidence="1">
    <location>
        <begin position="174"/>
        <end position="199"/>
    </location>
</feature>
<evidence type="ECO:0000256" key="1">
    <source>
        <dbReference type="SAM" id="MobiDB-lite"/>
    </source>
</evidence>
<evidence type="ECO:0000313" key="2">
    <source>
        <dbReference type="EMBL" id="KAF6813384.1"/>
    </source>
</evidence>
<gene>
    <name evidence="2" type="ORF">CMUS01_12850</name>
</gene>
<dbReference type="Proteomes" id="UP000639643">
    <property type="component" value="Unassembled WGS sequence"/>
</dbReference>
<reference evidence="2" key="1">
    <citation type="journal article" date="2020" name="Phytopathology">
        <title>Genome Sequence Resources of Colletotrichum truncatum, C. plurivorum, C. musicola, and C. sojae: Four Species Pathogenic to Soybean (Glycine max).</title>
        <authorList>
            <person name="Rogerio F."/>
            <person name="Boufleur T.R."/>
            <person name="Ciampi-Guillardi M."/>
            <person name="Sukno S.A."/>
            <person name="Thon M.R."/>
            <person name="Massola Junior N.S."/>
            <person name="Baroncelli R."/>
        </authorList>
    </citation>
    <scope>NUCLEOTIDE SEQUENCE</scope>
    <source>
        <strain evidence="2">LFN0074</strain>
    </source>
</reference>
<name>A0A8H6JHP3_9PEZI</name>
<sequence length="233" mass="24842">MDYDNPKFPPGLMNSTELAIMDALKTVSAARGMPFQIILLASETILLKLRLLKACGYESTRKLPGTEFARIYHGYEVEGLDGRMAMASLQPHVEASYESAFDYHRETLSISNTNAGISNSGFFGSRLFIGNAIPKTIDPKLLQNLGQGVQAGHGGLPGQVPGDPETDADGLSGVNKNVNNVQNDSGGTSAATPANTTADQIPAVGPYNFPDDYLEDIVGEPQPETVNPADLML</sequence>
<feature type="region of interest" description="Disordered" evidence="1">
    <location>
        <begin position="148"/>
        <end position="203"/>
    </location>
</feature>
<evidence type="ECO:0000313" key="3">
    <source>
        <dbReference type="Proteomes" id="UP000639643"/>
    </source>
</evidence>
<protein>
    <submittedName>
        <fullName evidence="2">Uncharacterized protein</fullName>
    </submittedName>
</protein>
<organism evidence="2 3">
    <name type="scientific">Colletotrichum musicola</name>
    <dbReference type="NCBI Taxonomy" id="2175873"/>
    <lineage>
        <taxon>Eukaryota</taxon>
        <taxon>Fungi</taxon>
        <taxon>Dikarya</taxon>
        <taxon>Ascomycota</taxon>
        <taxon>Pezizomycotina</taxon>
        <taxon>Sordariomycetes</taxon>
        <taxon>Hypocreomycetidae</taxon>
        <taxon>Glomerellales</taxon>
        <taxon>Glomerellaceae</taxon>
        <taxon>Colletotrichum</taxon>
        <taxon>Colletotrichum orchidearum species complex</taxon>
    </lineage>
</organism>
<proteinExistence type="predicted"/>
<comment type="caution">
    <text evidence="2">The sequence shown here is derived from an EMBL/GenBank/DDBJ whole genome shotgun (WGS) entry which is preliminary data.</text>
</comment>
<dbReference type="EMBL" id="WIGM01000759">
    <property type="protein sequence ID" value="KAF6813384.1"/>
    <property type="molecule type" value="Genomic_DNA"/>
</dbReference>
<dbReference type="AlphaFoldDB" id="A0A8H6JHP3"/>